<dbReference type="PANTHER" id="PTHR37482:SF1">
    <property type="entry name" value="OUTER MEMBRANE PROTEIN ASSEMBLY FACTOR BAME"/>
    <property type="match status" value="1"/>
</dbReference>
<feature type="domain" description="Outer membrane protein assembly factor BamE" evidence="6">
    <location>
        <begin position="33"/>
        <end position="100"/>
    </location>
</feature>
<proteinExistence type="inferred from homology"/>
<comment type="caution">
    <text evidence="7">The sequence shown here is derived from an EMBL/GenBank/DDBJ whole genome shotgun (WGS) entry which is preliminary data.</text>
</comment>
<dbReference type="InterPro" id="IPR037873">
    <property type="entry name" value="BamE-like"/>
</dbReference>
<keyword evidence="4" id="KW-0449">Lipoprotein</keyword>
<evidence type="ECO:0000256" key="3">
    <source>
        <dbReference type="ARBA" id="ARBA00023237"/>
    </source>
</evidence>
<reference evidence="7 8" key="1">
    <citation type="submission" date="2019-07" db="EMBL/GenBank/DDBJ databases">
        <title>Diversity of Bacteria from Kongsfjorden, Arctic.</title>
        <authorList>
            <person name="Yu Y."/>
        </authorList>
    </citation>
    <scope>NUCLEOTIDE SEQUENCE [LARGE SCALE GENOMIC DNA]</scope>
    <source>
        <strain evidence="7 8">SM1923</strain>
    </source>
</reference>
<gene>
    <name evidence="4" type="primary">bamE</name>
    <name evidence="7" type="ORF">FQP86_05995</name>
</gene>
<accession>A0A558HSE4</accession>
<evidence type="ECO:0000259" key="6">
    <source>
        <dbReference type="Pfam" id="PF04355"/>
    </source>
</evidence>
<keyword evidence="2 4" id="KW-0472">Membrane</keyword>
<dbReference type="HAMAP" id="MF_00925">
    <property type="entry name" value="OM_assembly_BamE"/>
    <property type="match status" value="1"/>
</dbReference>
<keyword evidence="3 4" id="KW-0998">Cell outer membrane</keyword>
<dbReference type="GO" id="GO:0030674">
    <property type="term" value="F:protein-macromolecule adaptor activity"/>
    <property type="evidence" value="ECO:0007669"/>
    <property type="project" value="TreeGrafter"/>
</dbReference>
<dbReference type="RefSeq" id="WP_024952134.1">
    <property type="nucleotide sequence ID" value="NZ_CAWOWR010000087.1"/>
</dbReference>
<organism evidence="7 8">
    <name type="scientific">Cobetia crustatorum</name>
    <dbReference type="NCBI Taxonomy" id="553385"/>
    <lineage>
        <taxon>Bacteria</taxon>
        <taxon>Pseudomonadati</taxon>
        <taxon>Pseudomonadota</taxon>
        <taxon>Gammaproteobacteria</taxon>
        <taxon>Oceanospirillales</taxon>
        <taxon>Halomonadaceae</taxon>
        <taxon>Cobetia</taxon>
    </lineage>
</organism>
<comment type="similarity">
    <text evidence="4">Belongs to the BamE family.</text>
</comment>
<keyword evidence="8" id="KW-1185">Reference proteome</keyword>
<comment type="subcellular location">
    <subcellularLocation>
        <location evidence="4">Cell outer membrane</location>
        <topology evidence="4">Lipid-anchor</topology>
    </subcellularLocation>
</comment>
<sequence>MQNLIKTVAFCSALSLLTGCSYFSVYKRDLPQGNLIKPEMVEQLKPGMSREQVIYVMGSPLLTAPFNESSWDYVYRLKKADGDIINKRVTLTFDGDALSTITPSGEIGQETVIVPDLDIDPRAAQPNRAESKAGAADLPDER</sequence>
<dbReference type="InterPro" id="IPR026592">
    <property type="entry name" value="BamE"/>
</dbReference>
<keyword evidence="1 4" id="KW-0732">Signal</keyword>
<dbReference type="GO" id="GO:0051205">
    <property type="term" value="P:protein insertion into membrane"/>
    <property type="evidence" value="ECO:0007669"/>
    <property type="project" value="UniProtKB-UniRule"/>
</dbReference>
<protein>
    <recommendedName>
        <fullName evidence="4">Outer membrane protein assembly factor BamE</fullName>
    </recommendedName>
</protein>
<dbReference type="Pfam" id="PF04355">
    <property type="entry name" value="BamE"/>
    <property type="match status" value="1"/>
</dbReference>
<dbReference type="OrthoDB" id="9808250at2"/>
<dbReference type="PANTHER" id="PTHR37482">
    <property type="entry name" value="OUTER MEMBRANE PROTEIN ASSEMBLY FACTOR BAME"/>
    <property type="match status" value="1"/>
</dbReference>
<feature type="region of interest" description="Disordered" evidence="5">
    <location>
        <begin position="118"/>
        <end position="142"/>
    </location>
</feature>
<dbReference type="AlphaFoldDB" id="A0A558HSE4"/>
<dbReference type="Proteomes" id="UP000319941">
    <property type="component" value="Unassembled WGS sequence"/>
</dbReference>
<dbReference type="GO" id="GO:0043165">
    <property type="term" value="P:Gram-negative-bacterium-type cell outer membrane assembly"/>
    <property type="evidence" value="ECO:0007669"/>
    <property type="project" value="UniProtKB-UniRule"/>
</dbReference>
<dbReference type="EMBL" id="VNFH01000003">
    <property type="protein sequence ID" value="TVU72063.1"/>
    <property type="molecule type" value="Genomic_DNA"/>
</dbReference>
<keyword evidence="4" id="KW-0564">Palmitate</keyword>
<comment type="subunit">
    <text evidence="4">Part of the Bam complex.</text>
</comment>
<comment type="function">
    <text evidence="4">Part of the outer membrane protein assembly complex, which is involved in assembly and insertion of beta-barrel proteins into the outer membrane.</text>
</comment>
<evidence type="ECO:0000256" key="4">
    <source>
        <dbReference type="HAMAP-Rule" id="MF_00925"/>
    </source>
</evidence>
<dbReference type="STRING" id="553385.GCA_000591415_02059"/>
<dbReference type="PROSITE" id="PS51257">
    <property type="entry name" value="PROKAR_LIPOPROTEIN"/>
    <property type="match status" value="1"/>
</dbReference>
<name>A0A558HSE4_9GAMM</name>
<dbReference type="Gene3D" id="3.30.1450.10">
    <property type="match status" value="1"/>
</dbReference>
<evidence type="ECO:0000256" key="2">
    <source>
        <dbReference type="ARBA" id="ARBA00023136"/>
    </source>
</evidence>
<dbReference type="GO" id="GO:1990063">
    <property type="term" value="C:Bam protein complex"/>
    <property type="evidence" value="ECO:0007669"/>
    <property type="project" value="TreeGrafter"/>
</dbReference>
<evidence type="ECO:0000313" key="7">
    <source>
        <dbReference type="EMBL" id="TVU72063.1"/>
    </source>
</evidence>
<dbReference type="InterPro" id="IPR007450">
    <property type="entry name" value="BamE_dom"/>
</dbReference>
<evidence type="ECO:0000313" key="8">
    <source>
        <dbReference type="Proteomes" id="UP000319941"/>
    </source>
</evidence>
<evidence type="ECO:0000256" key="1">
    <source>
        <dbReference type="ARBA" id="ARBA00022729"/>
    </source>
</evidence>
<evidence type="ECO:0000256" key="5">
    <source>
        <dbReference type="SAM" id="MobiDB-lite"/>
    </source>
</evidence>